<evidence type="ECO:0000313" key="2">
    <source>
        <dbReference type="Proteomes" id="UP000837857"/>
    </source>
</evidence>
<dbReference type="Proteomes" id="UP000837857">
    <property type="component" value="Chromosome 4"/>
</dbReference>
<keyword evidence="2" id="KW-1185">Reference proteome</keyword>
<gene>
    <name evidence="1" type="ORF">IPOD504_LOCUS13167</name>
</gene>
<accession>A0ABN8ISY0</accession>
<sequence length="151" mass="17273">MNLKLLVDVAYPAQMETAGAPSSERHPRKSLTDPYMRTSDYMHRDLAIGTMIACVLITQRRVTSPAVRPRQVIEYSPPRVLSRSRAMNHASFTCRSVHYHMGRHWNTKTPSSATPATRIVDTLSNRRVRNVQEFVYIVVRQRVGIKRGLAR</sequence>
<name>A0ABN8ISY0_9NEOP</name>
<evidence type="ECO:0000313" key="1">
    <source>
        <dbReference type="EMBL" id="CAH2065860.1"/>
    </source>
</evidence>
<protein>
    <submittedName>
        <fullName evidence="1">Uncharacterized protein</fullName>
    </submittedName>
</protein>
<proteinExistence type="predicted"/>
<organism evidence="1 2">
    <name type="scientific">Iphiclides podalirius</name>
    <name type="common">scarce swallowtail</name>
    <dbReference type="NCBI Taxonomy" id="110791"/>
    <lineage>
        <taxon>Eukaryota</taxon>
        <taxon>Metazoa</taxon>
        <taxon>Ecdysozoa</taxon>
        <taxon>Arthropoda</taxon>
        <taxon>Hexapoda</taxon>
        <taxon>Insecta</taxon>
        <taxon>Pterygota</taxon>
        <taxon>Neoptera</taxon>
        <taxon>Endopterygota</taxon>
        <taxon>Lepidoptera</taxon>
        <taxon>Glossata</taxon>
        <taxon>Ditrysia</taxon>
        <taxon>Papilionoidea</taxon>
        <taxon>Papilionidae</taxon>
        <taxon>Papilioninae</taxon>
        <taxon>Iphiclides</taxon>
    </lineage>
</organism>
<reference evidence="1" key="1">
    <citation type="submission" date="2022-03" db="EMBL/GenBank/DDBJ databases">
        <authorList>
            <person name="Martin H S."/>
        </authorList>
    </citation>
    <scope>NUCLEOTIDE SEQUENCE</scope>
</reference>
<dbReference type="EMBL" id="OW152816">
    <property type="protein sequence ID" value="CAH2065860.1"/>
    <property type="molecule type" value="Genomic_DNA"/>
</dbReference>
<feature type="non-terminal residue" evidence="1">
    <location>
        <position position="151"/>
    </location>
</feature>